<reference evidence="1" key="1">
    <citation type="submission" date="2020-11" db="EMBL/GenBank/DDBJ databases">
        <authorList>
            <person name="Whitehead M."/>
        </authorList>
    </citation>
    <scope>NUCLEOTIDE SEQUENCE</scope>
    <source>
        <strain evidence="1">EGII</strain>
    </source>
</reference>
<name>A0A811UQ56_CERCA</name>
<evidence type="ECO:0000313" key="1">
    <source>
        <dbReference type="EMBL" id="CAD7000468.1"/>
    </source>
</evidence>
<dbReference type="EMBL" id="CAJHJT010000012">
    <property type="protein sequence ID" value="CAD7000468.1"/>
    <property type="molecule type" value="Genomic_DNA"/>
</dbReference>
<accession>A0A811UQ56</accession>
<evidence type="ECO:0000313" key="2">
    <source>
        <dbReference type="Proteomes" id="UP000606786"/>
    </source>
</evidence>
<dbReference type="Proteomes" id="UP000606786">
    <property type="component" value="Unassembled WGS sequence"/>
</dbReference>
<protein>
    <submittedName>
        <fullName evidence="1">(Mediterranean fruit fly) hypothetical protein</fullName>
    </submittedName>
</protein>
<organism evidence="1 2">
    <name type="scientific">Ceratitis capitata</name>
    <name type="common">Mediterranean fruit fly</name>
    <name type="synonym">Tephritis capitata</name>
    <dbReference type="NCBI Taxonomy" id="7213"/>
    <lineage>
        <taxon>Eukaryota</taxon>
        <taxon>Metazoa</taxon>
        <taxon>Ecdysozoa</taxon>
        <taxon>Arthropoda</taxon>
        <taxon>Hexapoda</taxon>
        <taxon>Insecta</taxon>
        <taxon>Pterygota</taxon>
        <taxon>Neoptera</taxon>
        <taxon>Endopterygota</taxon>
        <taxon>Diptera</taxon>
        <taxon>Brachycera</taxon>
        <taxon>Muscomorpha</taxon>
        <taxon>Tephritoidea</taxon>
        <taxon>Tephritidae</taxon>
        <taxon>Ceratitis</taxon>
        <taxon>Ceratitis</taxon>
    </lineage>
</organism>
<keyword evidence="2" id="KW-1185">Reference proteome</keyword>
<proteinExistence type="predicted"/>
<feature type="non-terminal residue" evidence="1">
    <location>
        <position position="1"/>
    </location>
</feature>
<dbReference type="AlphaFoldDB" id="A0A811UQ56"/>
<comment type="caution">
    <text evidence="1">The sequence shown here is derived from an EMBL/GenBank/DDBJ whole genome shotgun (WGS) entry which is preliminary data.</text>
</comment>
<sequence>LDATCHITRHLLRVLWVMSINGDFDWSQRSLDLTASANVDKPKAIDHFKGNKGREIAANTLENAKKWTQD</sequence>
<gene>
    <name evidence="1" type="ORF">CCAP1982_LOCUS8945</name>
</gene>